<keyword evidence="1" id="KW-0732">Signal</keyword>
<evidence type="ECO:0000313" key="2">
    <source>
        <dbReference type="EMBL" id="CAG9310160.1"/>
    </source>
</evidence>
<evidence type="ECO:0008006" key="4">
    <source>
        <dbReference type="Google" id="ProtNLM"/>
    </source>
</evidence>
<sequence length="94" mass="10685">MSSAFKIWLLCNNLLVKCISEFKGVLSSCETERSNRVFIWSQAAFFSSSTESVTSLIVMNRAGLFSQIMWRAFHSKFPEVKPSVISSLCVLLRR</sequence>
<feature type="chain" id="PRO_5043482396" description="Secreted protein" evidence="1">
    <location>
        <begin position="21"/>
        <end position="94"/>
    </location>
</feature>
<proteinExistence type="predicted"/>
<dbReference type="Proteomes" id="UP001162131">
    <property type="component" value="Unassembled WGS sequence"/>
</dbReference>
<accession>A0AAU9I878</accession>
<dbReference type="EMBL" id="CAJZBQ010000001">
    <property type="protein sequence ID" value="CAG9310160.1"/>
    <property type="molecule type" value="Genomic_DNA"/>
</dbReference>
<evidence type="ECO:0000313" key="3">
    <source>
        <dbReference type="Proteomes" id="UP001162131"/>
    </source>
</evidence>
<keyword evidence="3" id="KW-1185">Reference proteome</keyword>
<reference evidence="2" key="1">
    <citation type="submission" date="2021-09" db="EMBL/GenBank/DDBJ databases">
        <authorList>
            <consortium name="AG Swart"/>
            <person name="Singh M."/>
            <person name="Singh A."/>
            <person name="Seah K."/>
            <person name="Emmerich C."/>
        </authorList>
    </citation>
    <scope>NUCLEOTIDE SEQUENCE</scope>
    <source>
        <strain evidence="2">ATCC30299</strain>
    </source>
</reference>
<comment type="caution">
    <text evidence="2">The sequence shown here is derived from an EMBL/GenBank/DDBJ whole genome shotgun (WGS) entry which is preliminary data.</text>
</comment>
<evidence type="ECO:0000256" key="1">
    <source>
        <dbReference type="SAM" id="SignalP"/>
    </source>
</evidence>
<protein>
    <recommendedName>
        <fullName evidence="4">Secreted protein</fullName>
    </recommendedName>
</protein>
<dbReference type="AlphaFoldDB" id="A0AAU9I878"/>
<feature type="signal peptide" evidence="1">
    <location>
        <begin position="1"/>
        <end position="20"/>
    </location>
</feature>
<organism evidence="2 3">
    <name type="scientific">Blepharisma stoltei</name>
    <dbReference type="NCBI Taxonomy" id="1481888"/>
    <lineage>
        <taxon>Eukaryota</taxon>
        <taxon>Sar</taxon>
        <taxon>Alveolata</taxon>
        <taxon>Ciliophora</taxon>
        <taxon>Postciliodesmatophora</taxon>
        <taxon>Heterotrichea</taxon>
        <taxon>Heterotrichida</taxon>
        <taxon>Blepharismidae</taxon>
        <taxon>Blepharisma</taxon>
    </lineage>
</organism>
<name>A0AAU9I878_9CILI</name>
<gene>
    <name evidence="2" type="ORF">BSTOLATCC_MIC369</name>
</gene>